<protein>
    <submittedName>
        <fullName evidence="5">Mandelate racemase/muconate lactonizing enzyme family protein</fullName>
    </submittedName>
</protein>
<dbReference type="CDD" id="cd03316">
    <property type="entry name" value="MR_like"/>
    <property type="match status" value="1"/>
</dbReference>
<dbReference type="EMBL" id="JBHRTB010000010">
    <property type="protein sequence ID" value="MFC3141614.1"/>
    <property type="molecule type" value="Genomic_DNA"/>
</dbReference>
<organism evidence="5 6">
    <name type="scientific">Psychromarinibacter halotolerans</name>
    <dbReference type="NCBI Taxonomy" id="1775175"/>
    <lineage>
        <taxon>Bacteria</taxon>
        <taxon>Pseudomonadati</taxon>
        <taxon>Pseudomonadota</taxon>
        <taxon>Alphaproteobacteria</taxon>
        <taxon>Rhodobacterales</taxon>
        <taxon>Paracoccaceae</taxon>
        <taxon>Psychromarinibacter</taxon>
    </lineage>
</organism>
<keyword evidence="6" id="KW-1185">Reference proteome</keyword>
<comment type="cofactor">
    <cofactor evidence="1">
        <name>Mg(2+)</name>
        <dbReference type="ChEBI" id="CHEBI:18420"/>
    </cofactor>
</comment>
<evidence type="ECO:0000256" key="2">
    <source>
        <dbReference type="ARBA" id="ARBA00022723"/>
    </source>
</evidence>
<accession>A0ABV7GJ69</accession>
<evidence type="ECO:0000259" key="4">
    <source>
        <dbReference type="SMART" id="SM00922"/>
    </source>
</evidence>
<evidence type="ECO:0000313" key="6">
    <source>
        <dbReference type="Proteomes" id="UP001595632"/>
    </source>
</evidence>
<proteinExistence type="predicted"/>
<dbReference type="Gene3D" id="3.20.20.120">
    <property type="entry name" value="Enolase-like C-terminal domain"/>
    <property type="match status" value="1"/>
</dbReference>
<dbReference type="PANTHER" id="PTHR13794">
    <property type="entry name" value="ENOLASE SUPERFAMILY, MANDELATE RACEMASE"/>
    <property type="match status" value="1"/>
</dbReference>
<evidence type="ECO:0000256" key="3">
    <source>
        <dbReference type="ARBA" id="ARBA00022842"/>
    </source>
</evidence>
<dbReference type="InterPro" id="IPR029017">
    <property type="entry name" value="Enolase-like_N"/>
</dbReference>
<gene>
    <name evidence="5" type="ORF">ACFOGP_02790</name>
</gene>
<evidence type="ECO:0000313" key="5">
    <source>
        <dbReference type="EMBL" id="MFC3141614.1"/>
    </source>
</evidence>
<dbReference type="SMART" id="SM00922">
    <property type="entry name" value="MR_MLE"/>
    <property type="match status" value="1"/>
</dbReference>
<reference evidence="6" key="1">
    <citation type="journal article" date="2019" name="Int. J. Syst. Evol. Microbiol.">
        <title>The Global Catalogue of Microorganisms (GCM) 10K type strain sequencing project: providing services to taxonomists for standard genome sequencing and annotation.</title>
        <authorList>
            <consortium name="The Broad Institute Genomics Platform"/>
            <consortium name="The Broad Institute Genome Sequencing Center for Infectious Disease"/>
            <person name="Wu L."/>
            <person name="Ma J."/>
        </authorList>
    </citation>
    <scope>NUCLEOTIDE SEQUENCE [LARGE SCALE GENOMIC DNA]</scope>
    <source>
        <strain evidence="6">KCTC 52366</strain>
    </source>
</reference>
<dbReference type="PROSITE" id="PS00909">
    <property type="entry name" value="MR_MLE_2"/>
    <property type="match status" value="1"/>
</dbReference>
<dbReference type="SFLD" id="SFLDS00001">
    <property type="entry name" value="Enolase"/>
    <property type="match status" value="1"/>
</dbReference>
<keyword evidence="3" id="KW-0460">Magnesium</keyword>
<dbReference type="InterPro" id="IPR036849">
    <property type="entry name" value="Enolase-like_C_sf"/>
</dbReference>
<evidence type="ECO:0000256" key="1">
    <source>
        <dbReference type="ARBA" id="ARBA00001946"/>
    </source>
</evidence>
<dbReference type="Gene3D" id="3.30.390.10">
    <property type="entry name" value="Enolase-like, N-terminal domain"/>
    <property type="match status" value="1"/>
</dbReference>
<dbReference type="InterPro" id="IPR029065">
    <property type="entry name" value="Enolase_C-like"/>
</dbReference>
<dbReference type="Proteomes" id="UP001595632">
    <property type="component" value="Unassembled WGS sequence"/>
</dbReference>
<feature type="domain" description="Mandelate racemase/muconate lactonizing enzyme C-terminal" evidence="4">
    <location>
        <begin position="177"/>
        <end position="274"/>
    </location>
</feature>
<dbReference type="InterPro" id="IPR013342">
    <property type="entry name" value="Mandelate_racemase_C"/>
</dbReference>
<dbReference type="SFLD" id="SFLDG00179">
    <property type="entry name" value="mandelate_racemase"/>
    <property type="match status" value="1"/>
</dbReference>
<dbReference type="Pfam" id="PF13378">
    <property type="entry name" value="MR_MLE_C"/>
    <property type="match status" value="1"/>
</dbReference>
<comment type="caution">
    <text evidence="5">The sequence shown here is derived from an EMBL/GenBank/DDBJ whole genome shotgun (WGS) entry which is preliminary data.</text>
</comment>
<dbReference type="SUPFAM" id="SSF54826">
    <property type="entry name" value="Enolase N-terminal domain-like"/>
    <property type="match status" value="1"/>
</dbReference>
<keyword evidence="2" id="KW-0479">Metal-binding</keyword>
<name>A0ABV7GJ69_9RHOB</name>
<sequence length="401" mass="43746">MALDLSTRRIAARQPFGGVPKGKASQDAIKGMTLSHIVLPLENPLSDAKVLTGRQSALAAVDIISCEMVSENGHRGMGFAYTLRAGGSGMFALACEIADRIMGHDPNDIGRLWELLRWQTNSLGQGGMSYQTIGAFDTALWDMKAKVAGLPLAKLLGAHRDTLRIYNSQGQYLQASIDEMKAAADRSLTLGIGGIKMKVGQPDGQEDLKRIMAMRDHLPDDIAFMIDANQQWDRAYALQFGKIVDEVGLAFIEEPLDALDIEGHAELARNLSTPIATGEMLTSPTEAIQLVQKGGCDISQVDALRIGGVTPFLKAMAMAEAHRVQIAPHWLMELHVHLAAAFPEEAWIEHFHWLEPLFDERLEIADGRVAVPDRPGLGLTLSDKARDWTVATQDIGERGRA</sequence>
<dbReference type="RefSeq" id="WP_275632129.1">
    <property type="nucleotide sequence ID" value="NZ_JARGYD010000002.1"/>
</dbReference>
<dbReference type="Pfam" id="PF02746">
    <property type="entry name" value="MR_MLE_N"/>
    <property type="match status" value="1"/>
</dbReference>
<dbReference type="InterPro" id="IPR046945">
    <property type="entry name" value="RHMD-like"/>
</dbReference>
<dbReference type="NCBIfam" id="NF047820">
    <property type="entry name" value="TalGalacDh"/>
    <property type="match status" value="1"/>
</dbReference>
<dbReference type="InterPro" id="IPR018110">
    <property type="entry name" value="Mandel_Rmase/mucon_lact_enz_CS"/>
</dbReference>
<dbReference type="PANTHER" id="PTHR13794:SF58">
    <property type="entry name" value="MITOCHONDRIAL ENOLASE SUPERFAMILY MEMBER 1"/>
    <property type="match status" value="1"/>
</dbReference>
<dbReference type="SUPFAM" id="SSF51604">
    <property type="entry name" value="Enolase C-terminal domain-like"/>
    <property type="match status" value="1"/>
</dbReference>
<dbReference type="InterPro" id="IPR013341">
    <property type="entry name" value="Mandelate_racemase_N_dom"/>
</dbReference>